<evidence type="ECO:0000313" key="1">
    <source>
        <dbReference type="EMBL" id="HAV91850.1"/>
    </source>
</evidence>
<evidence type="ECO:0000313" key="2">
    <source>
        <dbReference type="Proteomes" id="UP000264062"/>
    </source>
</evidence>
<name>A0A350H8I4_UNCW3</name>
<sequence>MEDIPLIDKAFRTLSFRSSYNKSKTESGKLDSIPDRMTESTDMLPVAGITGSLLFGMNLSYNYNYTTSMQSNFGTIETLRKSENFSHNVSLSYSFSSPSGINIPIINKRVKFKSNLNTGIDFSFSKSIETDITNNNVLEERFLFDVKPKADYNFSNNVTGGLNIGFVRSEDIKRGDKRQTVSAGFYVLFRF</sequence>
<evidence type="ECO:0008006" key="3">
    <source>
        <dbReference type="Google" id="ProtNLM"/>
    </source>
</evidence>
<dbReference type="EMBL" id="DMZY01000047">
    <property type="protein sequence ID" value="HAV91850.1"/>
    <property type="molecule type" value="Genomic_DNA"/>
</dbReference>
<gene>
    <name evidence="1" type="ORF">DCW38_01540</name>
</gene>
<accession>A0A350H8I4</accession>
<organism evidence="1 2">
    <name type="scientific">candidate division WOR-3 bacterium</name>
    <dbReference type="NCBI Taxonomy" id="2052148"/>
    <lineage>
        <taxon>Bacteria</taxon>
        <taxon>Bacteria division WOR-3</taxon>
    </lineage>
</organism>
<dbReference type="AlphaFoldDB" id="A0A350H8I4"/>
<comment type="caution">
    <text evidence="1">The sequence shown here is derived from an EMBL/GenBank/DDBJ whole genome shotgun (WGS) entry which is preliminary data.</text>
</comment>
<proteinExistence type="predicted"/>
<dbReference type="Proteomes" id="UP000264062">
    <property type="component" value="Unassembled WGS sequence"/>
</dbReference>
<protein>
    <recommendedName>
        <fullName evidence="3">Outer membrane protein beta-barrel domain-containing protein</fullName>
    </recommendedName>
</protein>
<reference evidence="1 2" key="1">
    <citation type="journal article" date="2018" name="Nat. Biotechnol.">
        <title>A standardized bacterial taxonomy based on genome phylogeny substantially revises the tree of life.</title>
        <authorList>
            <person name="Parks D.H."/>
            <person name="Chuvochina M."/>
            <person name="Waite D.W."/>
            <person name="Rinke C."/>
            <person name="Skarshewski A."/>
            <person name="Chaumeil P.A."/>
            <person name="Hugenholtz P."/>
        </authorList>
    </citation>
    <scope>NUCLEOTIDE SEQUENCE [LARGE SCALE GENOMIC DNA]</scope>
    <source>
        <strain evidence="1">UBA9956</strain>
    </source>
</reference>